<evidence type="ECO:0000313" key="3">
    <source>
        <dbReference type="Proteomes" id="UP000324222"/>
    </source>
</evidence>
<name>A0A5B7G328_PORTR</name>
<sequence length="44" mass="4699">MVHPASPRCDSGHLHRFPGGAAGLQQRHSSDNVHLVTSILGNLQ</sequence>
<reference evidence="2 3" key="1">
    <citation type="submission" date="2019-05" db="EMBL/GenBank/DDBJ databases">
        <title>Another draft genome of Portunus trituberculatus and its Hox gene families provides insights of decapod evolution.</title>
        <authorList>
            <person name="Jeong J.-H."/>
            <person name="Song I."/>
            <person name="Kim S."/>
            <person name="Choi T."/>
            <person name="Kim D."/>
            <person name="Ryu S."/>
            <person name="Kim W."/>
        </authorList>
    </citation>
    <scope>NUCLEOTIDE SEQUENCE [LARGE SCALE GENOMIC DNA]</scope>
    <source>
        <tissue evidence="2">Muscle</tissue>
    </source>
</reference>
<organism evidence="2 3">
    <name type="scientific">Portunus trituberculatus</name>
    <name type="common">Swimming crab</name>
    <name type="synonym">Neptunus trituberculatus</name>
    <dbReference type="NCBI Taxonomy" id="210409"/>
    <lineage>
        <taxon>Eukaryota</taxon>
        <taxon>Metazoa</taxon>
        <taxon>Ecdysozoa</taxon>
        <taxon>Arthropoda</taxon>
        <taxon>Crustacea</taxon>
        <taxon>Multicrustacea</taxon>
        <taxon>Malacostraca</taxon>
        <taxon>Eumalacostraca</taxon>
        <taxon>Eucarida</taxon>
        <taxon>Decapoda</taxon>
        <taxon>Pleocyemata</taxon>
        <taxon>Brachyura</taxon>
        <taxon>Eubrachyura</taxon>
        <taxon>Portunoidea</taxon>
        <taxon>Portunidae</taxon>
        <taxon>Portuninae</taxon>
        <taxon>Portunus</taxon>
    </lineage>
</organism>
<protein>
    <submittedName>
        <fullName evidence="2">Uncharacterized protein</fullName>
    </submittedName>
</protein>
<gene>
    <name evidence="2" type="ORF">E2C01_044728</name>
</gene>
<evidence type="ECO:0000313" key="2">
    <source>
        <dbReference type="EMBL" id="MPC50894.1"/>
    </source>
</evidence>
<accession>A0A5B7G328</accession>
<dbReference type="AlphaFoldDB" id="A0A5B7G328"/>
<dbReference type="EMBL" id="VSRR010009794">
    <property type="protein sequence ID" value="MPC50894.1"/>
    <property type="molecule type" value="Genomic_DNA"/>
</dbReference>
<comment type="caution">
    <text evidence="2">The sequence shown here is derived from an EMBL/GenBank/DDBJ whole genome shotgun (WGS) entry which is preliminary data.</text>
</comment>
<feature type="region of interest" description="Disordered" evidence="1">
    <location>
        <begin position="1"/>
        <end position="29"/>
    </location>
</feature>
<dbReference type="Proteomes" id="UP000324222">
    <property type="component" value="Unassembled WGS sequence"/>
</dbReference>
<keyword evidence="3" id="KW-1185">Reference proteome</keyword>
<proteinExistence type="predicted"/>
<evidence type="ECO:0000256" key="1">
    <source>
        <dbReference type="SAM" id="MobiDB-lite"/>
    </source>
</evidence>